<dbReference type="Proteomes" id="UP000184203">
    <property type="component" value="Unassembled WGS sequence"/>
</dbReference>
<accession>A0A1M6VTI0</accession>
<reference evidence="2" key="1">
    <citation type="submission" date="2016-11" db="EMBL/GenBank/DDBJ databases">
        <authorList>
            <person name="Varghese N."/>
            <person name="Submissions S."/>
        </authorList>
    </citation>
    <scope>NUCLEOTIDE SEQUENCE [LARGE SCALE GENOMIC DNA]</scope>
    <source>
        <strain evidence="2">DX253</strain>
    </source>
</reference>
<keyword evidence="2" id="KW-1185">Reference proteome</keyword>
<name>A0A1M6VTI0_HALPU</name>
<sequence>MMRFTDAVGASSTSTNEDHVCAFCQTAFDSRDRVCPVCDAEIVIRGDR</sequence>
<proteinExistence type="predicted"/>
<gene>
    <name evidence="1" type="ORF">SAMN05444342_2380</name>
</gene>
<evidence type="ECO:0008006" key="3">
    <source>
        <dbReference type="Google" id="ProtNLM"/>
    </source>
</evidence>
<organism evidence="1 2">
    <name type="scientific">Haladaptatus paucihalophilus DX253</name>
    <dbReference type="NCBI Taxonomy" id="797209"/>
    <lineage>
        <taxon>Archaea</taxon>
        <taxon>Methanobacteriati</taxon>
        <taxon>Methanobacteriota</taxon>
        <taxon>Stenosarchaea group</taxon>
        <taxon>Halobacteria</taxon>
        <taxon>Halobacteriales</taxon>
        <taxon>Haladaptataceae</taxon>
        <taxon>Haladaptatus</taxon>
    </lineage>
</organism>
<protein>
    <recommendedName>
        <fullName evidence="3">Small CPxCG-related zinc finger protein</fullName>
    </recommendedName>
</protein>
<evidence type="ECO:0000313" key="2">
    <source>
        <dbReference type="Proteomes" id="UP000184203"/>
    </source>
</evidence>
<dbReference type="AlphaFoldDB" id="A0A1M6VTI0"/>
<dbReference type="EMBL" id="FRAN01000003">
    <property type="protein sequence ID" value="SHK84625.1"/>
    <property type="molecule type" value="Genomic_DNA"/>
</dbReference>
<evidence type="ECO:0000313" key="1">
    <source>
        <dbReference type="EMBL" id="SHK84625.1"/>
    </source>
</evidence>